<keyword evidence="1" id="KW-1133">Transmembrane helix</keyword>
<comment type="caution">
    <text evidence="2">The sequence shown here is derived from an EMBL/GenBank/DDBJ whole genome shotgun (WGS) entry which is preliminary data.</text>
</comment>
<keyword evidence="1" id="KW-0472">Membrane</keyword>
<accession>A0A7C1HXL2</accession>
<reference evidence="2" key="1">
    <citation type="journal article" date="2020" name="mSystems">
        <title>Genome- and Community-Level Interaction Insights into Carbon Utilization and Element Cycling Functions of Hydrothermarchaeota in Hydrothermal Sediment.</title>
        <authorList>
            <person name="Zhou Z."/>
            <person name="Liu Y."/>
            <person name="Xu W."/>
            <person name="Pan J."/>
            <person name="Luo Z.H."/>
            <person name="Li M."/>
        </authorList>
    </citation>
    <scope>NUCLEOTIDE SEQUENCE [LARGE SCALE GENOMIC DNA]</scope>
    <source>
        <strain evidence="2">SpSt-123</strain>
    </source>
</reference>
<protein>
    <recommendedName>
        <fullName evidence="3">ECF transporter S component</fullName>
    </recommendedName>
</protein>
<proteinExistence type="predicted"/>
<gene>
    <name evidence="2" type="ORF">ENO04_06320</name>
</gene>
<organism evidence="2">
    <name type="scientific">Fervidicoccus fontis</name>
    <dbReference type="NCBI Taxonomy" id="683846"/>
    <lineage>
        <taxon>Archaea</taxon>
        <taxon>Thermoproteota</taxon>
        <taxon>Thermoprotei</taxon>
        <taxon>Fervidicoccales</taxon>
        <taxon>Fervidicoccaceae</taxon>
        <taxon>Fervidicoccus</taxon>
    </lineage>
</organism>
<feature type="transmembrane region" description="Helical" evidence="1">
    <location>
        <begin position="106"/>
        <end position="130"/>
    </location>
</feature>
<sequence>MSWPGKSPRPSEVFITAMLVSLSIALHFFKIPYPLMTALKFDLVGIPLVIIAYLSLRYFFVSLPVVWLGITALSQDWIGASMKILAEATTVLPLALAISGRIEKKIYVGIGIVASIVSRTVTMMIANYFVLPRWALLVGWASTLEEGYKLLFVTMPYIVSFNVIMAALVSLVGYLSIKILRKAGFMP</sequence>
<feature type="transmembrane region" description="Helical" evidence="1">
    <location>
        <begin position="41"/>
        <end position="60"/>
    </location>
</feature>
<feature type="transmembrane region" description="Helical" evidence="1">
    <location>
        <begin position="150"/>
        <end position="177"/>
    </location>
</feature>
<feature type="transmembrane region" description="Helical" evidence="1">
    <location>
        <begin position="12"/>
        <end position="29"/>
    </location>
</feature>
<dbReference type="Gene3D" id="1.10.1760.20">
    <property type="match status" value="1"/>
</dbReference>
<evidence type="ECO:0000313" key="2">
    <source>
        <dbReference type="EMBL" id="HDS11207.1"/>
    </source>
</evidence>
<dbReference type="EMBL" id="DSDY01000189">
    <property type="protein sequence ID" value="HDS11207.1"/>
    <property type="molecule type" value="Genomic_DNA"/>
</dbReference>
<name>A0A7C1HXL2_9CREN</name>
<dbReference type="AlphaFoldDB" id="A0A7C1HXL2"/>
<evidence type="ECO:0008006" key="3">
    <source>
        <dbReference type="Google" id="ProtNLM"/>
    </source>
</evidence>
<keyword evidence="1" id="KW-0812">Transmembrane</keyword>
<evidence type="ECO:0000256" key="1">
    <source>
        <dbReference type="SAM" id="Phobius"/>
    </source>
</evidence>